<feature type="transmembrane region" description="Helical" evidence="1">
    <location>
        <begin position="119"/>
        <end position="139"/>
    </location>
</feature>
<reference evidence="2 3" key="1">
    <citation type="journal article" date="2014" name="Genome Announc.">
        <title>Draft Genome Sequence of the Algicidal Bacterium Mangrovimonas yunxiaonensis Strain LY01.</title>
        <authorList>
            <person name="Li Y."/>
            <person name="Zhu H."/>
            <person name="Li C."/>
            <person name="Zhang H."/>
            <person name="Chen Z."/>
            <person name="Zheng W."/>
            <person name="Xu H."/>
            <person name="Zheng T."/>
        </authorList>
    </citation>
    <scope>NUCLEOTIDE SEQUENCE [LARGE SCALE GENOMIC DNA]</scope>
    <source>
        <strain evidence="2 3">LY01</strain>
    </source>
</reference>
<reference evidence="3" key="2">
    <citation type="submission" date="2014-07" db="EMBL/GenBank/DDBJ databases">
        <title>Genome sequence of Mangrovimonas yunxiaonensis.</title>
        <authorList>
            <person name="Li Y."/>
            <person name="Zheng T."/>
        </authorList>
    </citation>
    <scope>NUCLEOTIDE SEQUENCE [LARGE SCALE GENOMIC DNA]</scope>
    <source>
        <strain evidence="3">LY01</strain>
    </source>
</reference>
<name>A0A084TLX9_9FLAO</name>
<dbReference type="OrthoDB" id="1451346at2"/>
<evidence type="ECO:0000256" key="1">
    <source>
        <dbReference type="SAM" id="Phobius"/>
    </source>
</evidence>
<organism evidence="2 3">
    <name type="scientific">Mangrovimonas yunxiaonensis</name>
    <dbReference type="NCBI Taxonomy" id="1197477"/>
    <lineage>
        <taxon>Bacteria</taxon>
        <taxon>Pseudomonadati</taxon>
        <taxon>Bacteroidota</taxon>
        <taxon>Flavobacteriia</taxon>
        <taxon>Flavobacteriales</taxon>
        <taxon>Flavobacteriaceae</taxon>
        <taxon>Mangrovimonas</taxon>
    </lineage>
</organism>
<keyword evidence="1" id="KW-0472">Membrane</keyword>
<evidence type="ECO:0000313" key="3">
    <source>
        <dbReference type="Proteomes" id="UP000028521"/>
    </source>
</evidence>
<keyword evidence="1" id="KW-1133">Transmembrane helix</keyword>
<dbReference type="eggNOG" id="ENOG502ZWR1">
    <property type="taxonomic scope" value="Bacteria"/>
</dbReference>
<evidence type="ECO:0008006" key="4">
    <source>
        <dbReference type="Google" id="ProtNLM"/>
    </source>
</evidence>
<gene>
    <name evidence="2" type="ORF">IA57_02245</name>
</gene>
<sequence length="165" mass="19539">MSNINDLVLRPRFKKTLPKPNTVVLETFEELKTTQKAFIVTRIDDHIFIKLPKSEQHFWTPQLHLEVNAITASKSMLHGLFGPNPTVWTMFMFLHFIVACLFMGFGIWAYTNWNLNQGFAMQLLVMFLMVVLWFLLYFIGRMGRQRGKPDMYRLYHFMEKTLNLS</sequence>
<protein>
    <recommendedName>
        <fullName evidence="4">GTP-binding protein</fullName>
    </recommendedName>
</protein>
<dbReference type="STRING" id="1197477.IA57_02245"/>
<dbReference type="RefSeq" id="WP_036118782.1">
    <property type="nucleotide sequence ID" value="NZ_BMET01000002.1"/>
</dbReference>
<evidence type="ECO:0000313" key="2">
    <source>
        <dbReference type="EMBL" id="KFB01715.1"/>
    </source>
</evidence>
<feature type="transmembrane region" description="Helical" evidence="1">
    <location>
        <begin position="86"/>
        <end position="107"/>
    </location>
</feature>
<dbReference type="Proteomes" id="UP000028521">
    <property type="component" value="Unassembled WGS sequence"/>
</dbReference>
<accession>A0A084TLX9</accession>
<proteinExistence type="predicted"/>
<dbReference type="AlphaFoldDB" id="A0A084TLX9"/>
<keyword evidence="1" id="KW-0812">Transmembrane</keyword>
<keyword evidence="3" id="KW-1185">Reference proteome</keyword>
<comment type="caution">
    <text evidence="2">The sequence shown here is derived from an EMBL/GenBank/DDBJ whole genome shotgun (WGS) entry which is preliminary data.</text>
</comment>
<dbReference type="EMBL" id="JPFK01000003">
    <property type="protein sequence ID" value="KFB01715.1"/>
    <property type="molecule type" value="Genomic_DNA"/>
</dbReference>